<name>A0A0E9VRJ3_ANGAN</name>
<sequence>MAPTGRILTVARKINPSDVWNPMNVVNWIEISVLFLGILCNTTGSQLRLNE</sequence>
<dbReference type="AlphaFoldDB" id="A0A0E9VRJ3"/>
<proteinExistence type="predicted"/>
<dbReference type="EMBL" id="GBXM01027871">
    <property type="protein sequence ID" value="JAH80706.1"/>
    <property type="molecule type" value="Transcribed_RNA"/>
</dbReference>
<evidence type="ECO:0000313" key="1">
    <source>
        <dbReference type="EMBL" id="JAH80706.1"/>
    </source>
</evidence>
<reference evidence="1" key="1">
    <citation type="submission" date="2014-11" db="EMBL/GenBank/DDBJ databases">
        <authorList>
            <person name="Amaro Gonzalez C."/>
        </authorList>
    </citation>
    <scope>NUCLEOTIDE SEQUENCE</scope>
</reference>
<reference evidence="1" key="2">
    <citation type="journal article" date="2015" name="Fish Shellfish Immunol.">
        <title>Early steps in the European eel (Anguilla anguilla)-Vibrio vulnificus interaction in the gills: Role of the RtxA13 toxin.</title>
        <authorList>
            <person name="Callol A."/>
            <person name="Pajuelo D."/>
            <person name="Ebbesson L."/>
            <person name="Teles M."/>
            <person name="MacKenzie S."/>
            <person name="Amaro C."/>
        </authorList>
    </citation>
    <scope>NUCLEOTIDE SEQUENCE</scope>
</reference>
<organism evidence="1">
    <name type="scientific">Anguilla anguilla</name>
    <name type="common">European freshwater eel</name>
    <name type="synonym">Muraena anguilla</name>
    <dbReference type="NCBI Taxonomy" id="7936"/>
    <lineage>
        <taxon>Eukaryota</taxon>
        <taxon>Metazoa</taxon>
        <taxon>Chordata</taxon>
        <taxon>Craniata</taxon>
        <taxon>Vertebrata</taxon>
        <taxon>Euteleostomi</taxon>
        <taxon>Actinopterygii</taxon>
        <taxon>Neopterygii</taxon>
        <taxon>Teleostei</taxon>
        <taxon>Anguilliformes</taxon>
        <taxon>Anguillidae</taxon>
        <taxon>Anguilla</taxon>
    </lineage>
</organism>
<protein>
    <submittedName>
        <fullName evidence="1">Uncharacterized protein</fullName>
    </submittedName>
</protein>
<accession>A0A0E9VRJ3</accession>